<proteinExistence type="predicted"/>
<protein>
    <submittedName>
        <fullName evidence="2">Uncharacterized protein</fullName>
    </submittedName>
</protein>
<reference evidence="2" key="1">
    <citation type="submission" date="2014-12" db="EMBL/GenBank/DDBJ databases">
        <title>Insight into the proteome of Arion vulgaris.</title>
        <authorList>
            <person name="Aradska J."/>
            <person name="Bulat T."/>
            <person name="Smidak R."/>
            <person name="Sarate P."/>
            <person name="Gangsoo J."/>
            <person name="Sialana F."/>
            <person name="Bilban M."/>
            <person name="Lubec G."/>
        </authorList>
    </citation>
    <scope>NUCLEOTIDE SEQUENCE</scope>
    <source>
        <tissue evidence="2">Skin</tissue>
    </source>
</reference>
<name>A0A0B6Z4U4_9EUPU</name>
<evidence type="ECO:0000256" key="1">
    <source>
        <dbReference type="SAM" id="MobiDB-lite"/>
    </source>
</evidence>
<organism evidence="2">
    <name type="scientific">Arion vulgaris</name>
    <dbReference type="NCBI Taxonomy" id="1028688"/>
    <lineage>
        <taxon>Eukaryota</taxon>
        <taxon>Metazoa</taxon>
        <taxon>Spiralia</taxon>
        <taxon>Lophotrochozoa</taxon>
        <taxon>Mollusca</taxon>
        <taxon>Gastropoda</taxon>
        <taxon>Heterobranchia</taxon>
        <taxon>Euthyneura</taxon>
        <taxon>Panpulmonata</taxon>
        <taxon>Eupulmonata</taxon>
        <taxon>Stylommatophora</taxon>
        <taxon>Helicina</taxon>
        <taxon>Arionoidea</taxon>
        <taxon>Arionidae</taxon>
        <taxon>Arion</taxon>
    </lineage>
</organism>
<feature type="non-terminal residue" evidence="2">
    <location>
        <position position="1"/>
    </location>
</feature>
<evidence type="ECO:0000313" key="2">
    <source>
        <dbReference type="EMBL" id="CEK63387.1"/>
    </source>
</evidence>
<accession>A0A0B6Z4U4</accession>
<sequence>VDGNERTERLAGSATLSNDQPVDRADNLKALREYGSEENVQITISISIARMQEIGRKIGVARK</sequence>
<dbReference type="EMBL" id="HACG01016522">
    <property type="protein sequence ID" value="CEK63387.1"/>
    <property type="molecule type" value="Transcribed_RNA"/>
</dbReference>
<feature type="region of interest" description="Disordered" evidence="1">
    <location>
        <begin position="1"/>
        <end position="21"/>
    </location>
</feature>
<dbReference type="AlphaFoldDB" id="A0A0B6Z4U4"/>
<gene>
    <name evidence="2" type="primary">ORF48125</name>
</gene>